<name>A2DND6_TRIV3</name>
<dbReference type="AlphaFoldDB" id="A2DND6"/>
<dbReference type="RefSeq" id="XP_001579110.1">
    <property type="nucleotide sequence ID" value="XM_001579060.1"/>
</dbReference>
<reference evidence="2" key="2">
    <citation type="journal article" date="2007" name="Science">
        <title>Draft genome sequence of the sexually transmitted pathogen Trichomonas vaginalis.</title>
        <authorList>
            <person name="Carlton J.M."/>
            <person name="Hirt R.P."/>
            <person name="Silva J.C."/>
            <person name="Delcher A.L."/>
            <person name="Schatz M."/>
            <person name="Zhao Q."/>
            <person name="Wortman J.R."/>
            <person name="Bidwell S.L."/>
            <person name="Alsmark U.C.M."/>
            <person name="Besteiro S."/>
            <person name="Sicheritz-Ponten T."/>
            <person name="Noel C.J."/>
            <person name="Dacks J.B."/>
            <person name="Foster P.G."/>
            <person name="Simillion C."/>
            <person name="Van de Peer Y."/>
            <person name="Miranda-Saavedra D."/>
            <person name="Barton G.J."/>
            <person name="Westrop G.D."/>
            <person name="Mueller S."/>
            <person name="Dessi D."/>
            <person name="Fiori P.L."/>
            <person name="Ren Q."/>
            <person name="Paulsen I."/>
            <person name="Zhang H."/>
            <person name="Bastida-Corcuera F.D."/>
            <person name="Simoes-Barbosa A."/>
            <person name="Brown M.T."/>
            <person name="Hayes R.D."/>
            <person name="Mukherjee M."/>
            <person name="Okumura C.Y."/>
            <person name="Schneider R."/>
            <person name="Smith A.J."/>
            <person name="Vanacova S."/>
            <person name="Villalvazo M."/>
            <person name="Haas B.J."/>
            <person name="Pertea M."/>
            <person name="Feldblyum T.V."/>
            <person name="Utterback T.R."/>
            <person name="Shu C.L."/>
            <person name="Osoegawa K."/>
            <person name="de Jong P.J."/>
            <person name="Hrdy I."/>
            <person name="Horvathova L."/>
            <person name="Zubacova Z."/>
            <person name="Dolezal P."/>
            <person name="Malik S.B."/>
            <person name="Logsdon J.M. Jr."/>
            <person name="Henze K."/>
            <person name="Gupta A."/>
            <person name="Wang C.C."/>
            <person name="Dunne R.L."/>
            <person name="Upcroft J.A."/>
            <person name="Upcroft P."/>
            <person name="White O."/>
            <person name="Salzberg S.L."/>
            <person name="Tang P."/>
            <person name="Chiu C.-H."/>
            <person name="Lee Y.-S."/>
            <person name="Embley T.M."/>
            <person name="Coombs G.H."/>
            <person name="Mottram J.C."/>
            <person name="Tachezy J."/>
            <person name="Fraser-Liggett C.M."/>
            <person name="Johnson P.J."/>
        </authorList>
    </citation>
    <scope>NUCLEOTIDE SEQUENCE [LARGE SCALE GENOMIC DNA]</scope>
    <source>
        <strain evidence="2">G3</strain>
    </source>
</reference>
<keyword evidence="3" id="KW-1185">Reference proteome</keyword>
<dbReference type="VEuPathDB" id="TrichDB:TVAGG3_1024630"/>
<protein>
    <submittedName>
        <fullName evidence="2">Uncharacterized protein</fullName>
    </submittedName>
</protein>
<reference evidence="2" key="1">
    <citation type="submission" date="2006-10" db="EMBL/GenBank/DDBJ databases">
        <authorList>
            <person name="Amadeo P."/>
            <person name="Zhao Q."/>
            <person name="Wortman J."/>
            <person name="Fraser-Liggett C."/>
            <person name="Carlton J."/>
        </authorList>
    </citation>
    <scope>NUCLEOTIDE SEQUENCE</scope>
    <source>
        <strain evidence="2">G3</strain>
    </source>
</reference>
<dbReference type="KEGG" id="tva:5463629"/>
<feature type="compositionally biased region" description="Polar residues" evidence="1">
    <location>
        <begin position="283"/>
        <end position="332"/>
    </location>
</feature>
<evidence type="ECO:0000313" key="3">
    <source>
        <dbReference type="Proteomes" id="UP000001542"/>
    </source>
</evidence>
<dbReference type="VEuPathDB" id="TrichDB:TVAG_306460"/>
<feature type="compositionally biased region" description="Polar residues" evidence="1">
    <location>
        <begin position="207"/>
        <end position="247"/>
    </location>
</feature>
<evidence type="ECO:0000256" key="1">
    <source>
        <dbReference type="SAM" id="MobiDB-lite"/>
    </source>
</evidence>
<dbReference type="InParanoid" id="A2DND6"/>
<feature type="compositionally biased region" description="Polar residues" evidence="1">
    <location>
        <begin position="258"/>
        <end position="268"/>
    </location>
</feature>
<feature type="compositionally biased region" description="Basic and acidic residues" evidence="1">
    <location>
        <begin position="269"/>
        <end position="282"/>
    </location>
</feature>
<dbReference type="OrthoDB" id="10683317at2759"/>
<accession>A2DND6</accession>
<sequence>MNVLFKKDGTIDGRSQFGRYLKNIGIDYSAFTINDFVPQNNYDYQNNYVPEYPNGYQNYQSNYAAPTVKEHKSAIKFLESKGIYYNRKGTTDSSDMLRNLDPDEMSSLSFQFKNDGTIDGRTQLGRYLKDRGYDYNDFSNSPYPSVSSYDRFSNVTTQPEPKPATPTETKEKGTEQQTDSMQSAHNQVPTKVTEQPKTLNPAPVTSPIHQTKNTINSETLSPSETRANVADQTNKQPQKTSPSLDNSTKVKESVNPIIKSSNRPPKSTSSDDNKPKDTEKINETIQSTQQAHKQESSLNTRSAKQETISQVQTLPQKQHAQELVSSINNKFTNEAKKPLLQAQ</sequence>
<organism evidence="2 3">
    <name type="scientific">Trichomonas vaginalis (strain ATCC PRA-98 / G3)</name>
    <dbReference type="NCBI Taxonomy" id="412133"/>
    <lineage>
        <taxon>Eukaryota</taxon>
        <taxon>Metamonada</taxon>
        <taxon>Parabasalia</taxon>
        <taxon>Trichomonadida</taxon>
        <taxon>Trichomonadidae</taxon>
        <taxon>Trichomonas</taxon>
    </lineage>
</organism>
<proteinExistence type="predicted"/>
<dbReference type="EMBL" id="DS113222">
    <property type="protein sequence ID" value="EAY18124.1"/>
    <property type="molecule type" value="Genomic_DNA"/>
</dbReference>
<dbReference type="Proteomes" id="UP000001542">
    <property type="component" value="Unassembled WGS sequence"/>
</dbReference>
<feature type="region of interest" description="Disordered" evidence="1">
    <location>
        <begin position="133"/>
        <end position="343"/>
    </location>
</feature>
<feature type="compositionally biased region" description="Polar residues" evidence="1">
    <location>
        <begin position="179"/>
        <end position="198"/>
    </location>
</feature>
<gene>
    <name evidence="2" type="ORF">TVAG_306460</name>
</gene>
<evidence type="ECO:0000313" key="2">
    <source>
        <dbReference type="EMBL" id="EAY18124.1"/>
    </source>
</evidence>
<feature type="compositionally biased region" description="Polar residues" evidence="1">
    <location>
        <begin position="137"/>
        <end position="155"/>
    </location>
</feature>